<dbReference type="Proteomes" id="UP000239590">
    <property type="component" value="Unassembled WGS sequence"/>
</dbReference>
<proteinExistence type="inferred from homology"/>
<dbReference type="EMBL" id="PTRA01000002">
    <property type="protein sequence ID" value="PQA56717.1"/>
    <property type="molecule type" value="Genomic_DNA"/>
</dbReference>
<dbReference type="GO" id="GO:0030170">
    <property type="term" value="F:pyridoxal phosphate binding"/>
    <property type="evidence" value="ECO:0007669"/>
    <property type="project" value="InterPro"/>
</dbReference>
<keyword evidence="6 7" id="KW-0663">Pyridoxal phosphate</keyword>
<dbReference type="Pfam" id="PF00155">
    <property type="entry name" value="Aminotran_1_2"/>
    <property type="match status" value="1"/>
</dbReference>
<dbReference type="InterPro" id="IPR015422">
    <property type="entry name" value="PyrdxlP-dep_Trfase_small"/>
</dbReference>
<dbReference type="GO" id="GO:0008483">
    <property type="term" value="F:transaminase activity"/>
    <property type="evidence" value="ECO:0007669"/>
    <property type="project" value="UniProtKB-KW"/>
</dbReference>
<gene>
    <name evidence="9" type="ORF">C5O19_15330</name>
</gene>
<evidence type="ECO:0000256" key="3">
    <source>
        <dbReference type="ARBA" id="ARBA00007970"/>
    </source>
</evidence>
<dbReference type="AlphaFoldDB" id="A0A2S7IJ34"/>
<evidence type="ECO:0000256" key="5">
    <source>
        <dbReference type="ARBA" id="ARBA00022679"/>
    </source>
</evidence>
<evidence type="ECO:0000256" key="4">
    <source>
        <dbReference type="ARBA" id="ARBA00022576"/>
    </source>
</evidence>
<name>A0A2S7IJ34_9BACT</name>
<keyword evidence="5 9" id="KW-0808">Transferase</keyword>
<dbReference type="PANTHER" id="PTHR43643">
    <property type="entry name" value="HISTIDINOL-PHOSPHATE AMINOTRANSFERASE 2"/>
    <property type="match status" value="1"/>
</dbReference>
<comment type="similarity">
    <text evidence="3">Belongs to the class-II pyridoxal-phosphate-dependent aminotransferase family. Histidinol-phosphate aminotransferase subfamily.</text>
</comment>
<dbReference type="CDD" id="cd00609">
    <property type="entry name" value="AAT_like"/>
    <property type="match status" value="1"/>
</dbReference>
<organism evidence="9 10">
    <name type="scientific">Siphonobacter curvatus</name>
    <dbReference type="NCBI Taxonomy" id="2094562"/>
    <lineage>
        <taxon>Bacteria</taxon>
        <taxon>Pseudomonadati</taxon>
        <taxon>Bacteroidota</taxon>
        <taxon>Cytophagia</taxon>
        <taxon>Cytophagales</taxon>
        <taxon>Cytophagaceae</taxon>
        <taxon>Siphonobacter</taxon>
    </lineage>
</organism>
<evidence type="ECO:0000313" key="9">
    <source>
        <dbReference type="EMBL" id="PQA56717.1"/>
    </source>
</evidence>
<dbReference type="InterPro" id="IPR015421">
    <property type="entry name" value="PyrdxlP-dep_Trfase_major"/>
</dbReference>
<dbReference type="PROSITE" id="PS00599">
    <property type="entry name" value="AA_TRANSFER_CLASS_2"/>
    <property type="match status" value="1"/>
</dbReference>
<dbReference type="PANTHER" id="PTHR43643:SF3">
    <property type="entry name" value="HISTIDINOL-PHOSPHATE AMINOTRANSFERASE"/>
    <property type="match status" value="1"/>
</dbReference>
<evidence type="ECO:0000256" key="7">
    <source>
        <dbReference type="RuleBase" id="RU003693"/>
    </source>
</evidence>
<reference evidence="10" key="1">
    <citation type="submission" date="2018-02" db="EMBL/GenBank/DDBJ databases">
        <title>Genome sequencing of Solimonas sp. HR-BB.</title>
        <authorList>
            <person name="Lee Y."/>
            <person name="Jeon C.O."/>
        </authorList>
    </citation>
    <scope>NUCLEOTIDE SEQUENCE [LARGE SCALE GENOMIC DNA]</scope>
    <source>
        <strain evidence="10">HR-U</strain>
    </source>
</reference>
<comment type="caution">
    <text evidence="9">The sequence shown here is derived from an EMBL/GenBank/DDBJ whole genome shotgun (WGS) entry which is preliminary data.</text>
</comment>
<dbReference type="InterPro" id="IPR015424">
    <property type="entry name" value="PyrdxlP-dep_Trfase"/>
</dbReference>
<evidence type="ECO:0000256" key="1">
    <source>
        <dbReference type="ARBA" id="ARBA00001933"/>
    </source>
</evidence>
<dbReference type="InterPro" id="IPR001917">
    <property type="entry name" value="Aminotrans_II_pyridoxalP_BS"/>
</dbReference>
<keyword evidence="10" id="KW-1185">Reference proteome</keyword>
<dbReference type="Gene3D" id="3.40.640.10">
    <property type="entry name" value="Type I PLP-dependent aspartate aminotransferase-like (Major domain)"/>
    <property type="match status" value="1"/>
</dbReference>
<dbReference type="RefSeq" id="WP_104714153.1">
    <property type="nucleotide sequence ID" value="NZ_PTRA01000002.1"/>
</dbReference>
<evidence type="ECO:0000313" key="10">
    <source>
        <dbReference type="Proteomes" id="UP000239590"/>
    </source>
</evidence>
<evidence type="ECO:0000256" key="2">
    <source>
        <dbReference type="ARBA" id="ARBA00005189"/>
    </source>
</evidence>
<dbReference type="Gene3D" id="3.90.1150.10">
    <property type="entry name" value="Aspartate Aminotransferase, domain 1"/>
    <property type="match status" value="1"/>
</dbReference>
<dbReference type="OrthoDB" id="9813612at2"/>
<dbReference type="InterPro" id="IPR050106">
    <property type="entry name" value="HistidinolP_aminotransfase"/>
</dbReference>
<dbReference type="InterPro" id="IPR004839">
    <property type="entry name" value="Aminotransferase_I/II_large"/>
</dbReference>
<dbReference type="SUPFAM" id="SSF53383">
    <property type="entry name" value="PLP-dependent transferases"/>
    <property type="match status" value="1"/>
</dbReference>
<protein>
    <submittedName>
        <fullName evidence="9">Histidinol phosphate aminotransferase</fullName>
    </submittedName>
</protein>
<comment type="cofactor">
    <cofactor evidence="1 7">
        <name>pyridoxal 5'-phosphate</name>
        <dbReference type="ChEBI" id="CHEBI:597326"/>
    </cofactor>
</comment>
<evidence type="ECO:0000256" key="6">
    <source>
        <dbReference type="ARBA" id="ARBA00022898"/>
    </source>
</evidence>
<feature type="domain" description="Aminotransferase class I/classII large" evidence="8">
    <location>
        <begin position="28"/>
        <end position="354"/>
    </location>
</feature>
<accession>A0A2S7IJ34</accession>
<comment type="pathway">
    <text evidence="2">Lipid metabolism.</text>
</comment>
<evidence type="ECO:0000259" key="8">
    <source>
        <dbReference type="Pfam" id="PF00155"/>
    </source>
</evidence>
<keyword evidence="4 9" id="KW-0032">Aminotransferase</keyword>
<sequence>MKSIPVYPPHSVAFQGSSTSREGPAQTLIRLDSNENPYGISPTVQQAILAALPLANRYVFSDLPVLMAKIAARERVSATQVLVGAGLSDLLEKTALLYFKPGDNLVCPLPTFPLFLDAVVATGAQCKSIACRSDGSHDLERMEAAIDERTRMVYICNPNNPTGSITDGQSLLRFCESVSPRVPIFIDEAYLDLALGANTQSMVSVLLQKKNVIIGRTFSKGFGLAGLRVGYLLAQPAFLAPFHQVNTMTGLNISSLALYAASAALDDVAFHLHYVQQNERVKSYIYSQLNRLGYAFIPSYTNFILMALPLPGDSFQKQMLAKGIRVKTMEMHRTFWCRLSLGTLEEMQLFVKALGELQSL</sequence>